<keyword evidence="1" id="KW-0175">Coiled coil</keyword>
<dbReference type="EMBL" id="CAUYUJ010017616">
    <property type="protein sequence ID" value="CAK0876313.1"/>
    <property type="molecule type" value="Genomic_DNA"/>
</dbReference>
<comment type="caution">
    <text evidence="3">The sequence shown here is derived from an EMBL/GenBank/DDBJ whole genome shotgun (WGS) entry which is preliminary data.</text>
</comment>
<evidence type="ECO:0000313" key="4">
    <source>
        <dbReference type="Proteomes" id="UP001189429"/>
    </source>
</evidence>
<organism evidence="3 4">
    <name type="scientific">Prorocentrum cordatum</name>
    <dbReference type="NCBI Taxonomy" id="2364126"/>
    <lineage>
        <taxon>Eukaryota</taxon>
        <taxon>Sar</taxon>
        <taxon>Alveolata</taxon>
        <taxon>Dinophyceae</taxon>
        <taxon>Prorocentrales</taxon>
        <taxon>Prorocentraceae</taxon>
        <taxon>Prorocentrum</taxon>
    </lineage>
</organism>
<evidence type="ECO:0000256" key="2">
    <source>
        <dbReference type="SAM" id="MobiDB-lite"/>
    </source>
</evidence>
<sequence>MRRSNYTEDTLRAAREGLKRGYNHFCAWDQDIINAMHQDLWGGRGVRTLPCRWMLFPVTGWQFFWNTPEFWPRGLFNGRRYPGLLAANHVEHFCPDELGLVHSIFAFEQDDKVQYVRDMALLQGQQNRQPGATVYAPDGSPCACGERAALLHVPSTMKLCHGCTASSTTTPRPLRGPLGKAPTSSSARTDQGSELGGGFWGGESAADLAATDAAMLSFAADRGLTMEVGNCSTLPTTSNAYSRVEFRGWDRPPSFTVAARRPMAAAVRLQAVVQAQARKVSALCVHVVAIAASSTAMKHVEEIGEPPTNQTMGFLKQTEADRQQKAEQGRVAMRTSLDKRDEAINTLTTSRSTSQGAAQHAETRCNNLNRSCSIERGPVPRGRAGTQDVHNAATIRRTSHTWTQLKVKLLRAGPRIWSHATGPTGAAIAMLLEAGRDPTETNCWQRRQTGPRSEITVHCVVIEKSSGTFTFMTDQNSFLLGTGAFFCKHCGSSFRRSTAEIDGDKVSAPVAEADAEVHQAQAEIHVGSTPVAAAPPTISIRERVQSRIQPEQIFTVGDFLGTGNVLDGYDLEAKDREELEQRKQGAAQEIQTAITSTFKGASEKAQAAMEGQCQHMARPEGKKRETSEGAAYWILSFDVSSNGSEYP</sequence>
<feature type="compositionally biased region" description="Basic and acidic residues" evidence="2">
    <location>
        <begin position="319"/>
        <end position="328"/>
    </location>
</feature>
<feature type="region of interest" description="Disordered" evidence="2">
    <location>
        <begin position="319"/>
        <end position="364"/>
    </location>
</feature>
<proteinExistence type="predicted"/>
<keyword evidence="4" id="KW-1185">Reference proteome</keyword>
<feature type="region of interest" description="Disordered" evidence="2">
    <location>
        <begin position="166"/>
        <end position="196"/>
    </location>
</feature>
<evidence type="ECO:0000313" key="3">
    <source>
        <dbReference type="EMBL" id="CAK0876313.1"/>
    </source>
</evidence>
<gene>
    <name evidence="3" type="ORF">PCOR1329_LOCUS60736</name>
</gene>
<accession>A0ABN9VS50</accession>
<reference evidence="3" key="1">
    <citation type="submission" date="2023-10" db="EMBL/GenBank/DDBJ databases">
        <authorList>
            <person name="Chen Y."/>
            <person name="Shah S."/>
            <person name="Dougan E. K."/>
            <person name="Thang M."/>
            <person name="Chan C."/>
        </authorList>
    </citation>
    <scope>NUCLEOTIDE SEQUENCE [LARGE SCALE GENOMIC DNA]</scope>
</reference>
<protein>
    <submittedName>
        <fullName evidence="3">Uncharacterized protein</fullName>
    </submittedName>
</protein>
<feature type="coiled-coil region" evidence="1">
    <location>
        <begin position="569"/>
        <end position="596"/>
    </location>
</feature>
<evidence type="ECO:0000256" key="1">
    <source>
        <dbReference type="SAM" id="Coils"/>
    </source>
</evidence>
<dbReference type="Proteomes" id="UP001189429">
    <property type="component" value="Unassembled WGS sequence"/>
</dbReference>
<name>A0ABN9VS50_9DINO</name>
<feature type="region of interest" description="Disordered" evidence="2">
    <location>
        <begin position="605"/>
        <end position="625"/>
    </location>
</feature>
<feature type="compositionally biased region" description="Polar residues" evidence="2">
    <location>
        <begin position="345"/>
        <end position="357"/>
    </location>
</feature>